<evidence type="ECO:0000313" key="9">
    <source>
        <dbReference type="EMBL" id="QEC67923.1"/>
    </source>
</evidence>
<feature type="chain" id="PRO_5022947500" evidence="6">
    <location>
        <begin position="16"/>
        <end position="457"/>
    </location>
</feature>
<dbReference type="Pfam" id="PF07980">
    <property type="entry name" value="SusD_RagB"/>
    <property type="match status" value="1"/>
</dbReference>
<dbReference type="GO" id="GO:0009279">
    <property type="term" value="C:cell outer membrane"/>
    <property type="evidence" value="ECO:0007669"/>
    <property type="project" value="UniProtKB-SubCell"/>
</dbReference>
<dbReference type="InterPro" id="IPR011990">
    <property type="entry name" value="TPR-like_helical_dom_sf"/>
</dbReference>
<dbReference type="AlphaFoldDB" id="A0A5B8VAE1"/>
<gene>
    <name evidence="9" type="ORF">FRZ67_11655</name>
</gene>
<evidence type="ECO:0000256" key="4">
    <source>
        <dbReference type="ARBA" id="ARBA00023136"/>
    </source>
</evidence>
<keyword evidence="10" id="KW-1185">Reference proteome</keyword>
<dbReference type="InterPro" id="IPR012944">
    <property type="entry name" value="SusD_RagB_dom"/>
</dbReference>
<evidence type="ECO:0000256" key="1">
    <source>
        <dbReference type="ARBA" id="ARBA00004442"/>
    </source>
</evidence>
<dbReference type="Gene3D" id="1.25.40.390">
    <property type="match status" value="2"/>
</dbReference>
<comment type="subcellular location">
    <subcellularLocation>
        <location evidence="1">Cell outer membrane</location>
    </subcellularLocation>
</comment>
<evidence type="ECO:0000256" key="6">
    <source>
        <dbReference type="SAM" id="SignalP"/>
    </source>
</evidence>
<feature type="domain" description="SusD-like N-terminal" evidence="8">
    <location>
        <begin position="22"/>
        <end position="230"/>
    </location>
</feature>
<dbReference type="Proteomes" id="UP000321533">
    <property type="component" value="Chromosome"/>
</dbReference>
<keyword evidence="3 6" id="KW-0732">Signal</keyword>
<evidence type="ECO:0000256" key="3">
    <source>
        <dbReference type="ARBA" id="ARBA00022729"/>
    </source>
</evidence>
<keyword evidence="5" id="KW-0998">Cell outer membrane</keyword>
<proteinExistence type="inferred from homology"/>
<dbReference type="InterPro" id="IPR033985">
    <property type="entry name" value="SusD-like_N"/>
</dbReference>
<evidence type="ECO:0000313" key="10">
    <source>
        <dbReference type="Proteomes" id="UP000321533"/>
    </source>
</evidence>
<sequence>MKTILHLLLAALFFAACKKSSFLDKRPDQSLVVPQTLTDMQALLDNDRVMNGAGGFGVVPALGEMGTTDYFLEEQDLNGFIPPMERNAYTWQKTIYNGETVPDWNLPYAAVFYANNALEGIEKIERTNANAQAWDNVKGSALFYRAYMFYQLAQVFAAVYDSSTAATDKGIPLRLKADINETISRSTVQQTYDRIIEDLNEALPLLPSLPLYATRPSKAAVYALLSKVYLNVYDYAKANENATNCLQLQDELMDYNEVDTTVTFPFQPLNSETIFFEAAIPHLSVTPFVAGIDTALYNSYTADDLRKKLFFTQKESGVITFMGSYGLYDLFNGIATDEIMLIQAECLARMNKTTEALNVLNNLLVTRFRTGTYVPYEASNAEEALDITLTERRKELIMRGTRWTDLRRLNEDPLTTTILQRTVQGTTYTLPPNDPRYVYPIPDDVIGYNPGMFQNPR</sequence>
<keyword evidence="4" id="KW-0472">Membrane</keyword>
<dbReference type="EMBL" id="CP042435">
    <property type="protein sequence ID" value="QEC67923.1"/>
    <property type="molecule type" value="Genomic_DNA"/>
</dbReference>
<evidence type="ECO:0000256" key="5">
    <source>
        <dbReference type="ARBA" id="ARBA00023237"/>
    </source>
</evidence>
<reference evidence="9 10" key="1">
    <citation type="journal article" date="2016" name="Int. J. Syst. Evol. Microbiol.">
        <title>Panacibacter ginsenosidivorans gen. nov., sp. nov., with ginsenoside converting activity isolated from soil of a ginseng field.</title>
        <authorList>
            <person name="Siddiqi M.Z."/>
            <person name="Muhammad Shafi S."/>
            <person name="Choi K.D."/>
            <person name="Im W.T."/>
        </authorList>
    </citation>
    <scope>NUCLEOTIDE SEQUENCE [LARGE SCALE GENOMIC DNA]</scope>
    <source>
        <strain evidence="9 10">Gsoil1550</strain>
    </source>
</reference>
<dbReference type="OrthoDB" id="653598at2"/>
<feature type="signal peptide" evidence="6">
    <location>
        <begin position="1"/>
        <end position="15"/>
    </location>
</feature>
<comment type="similarity">
    <text evidence="2">Belongs to the SusD family.</text>
</comment>
<evidence type="ECO:0000259" key="7">
    <source>
        <dbReference type="Pfam" id="PF07980"/>
    </source>
</evidence>
<evidence type="ECO:0000259" key="8">
    <source>
        <dbReference type="Pfam" id="PF14322"/>
    </source>
</evidence>
<evidence type="ECO:0000256" key="2">
    <source>
        <dbReference type="ARBA" id="ARBA00006275"/>
    </source>
</evidence>
<organism evidence="9 10">
    <name type="scientific">Panacibacter ginsenosidivorans</name>
    <dbReference type="NCBI Taxonomy" id="1813871"/>
    <lineage>
        <taxon>Bacteria</taxon>
        <taxon>Pseudomonadati</taxon>
        <taxon>Bacteroidota</taxon>
        <taxon>Chitinophagia</taxon>
        <taxon>Chitinophagales</taxon>
        <taxon>Chitinophagaceae</taxon>
        <taxon>Panacibacter</taxon>
    </lineage>
</organism>
<feature type="domain" description="RagB/SusD" evidence="7">
    <location>
        <begin position="338"/>
        <end position="456"/>
    </location>
</feature>
<name>A0A5B8VAE1_9BACT</name>
<dbReference type="PROSITE" id="PS51257">
    <property type="entry name" value="PROKAR_LIPOPROTEIN"/>
    <property type="match status" value="1"/>
</dbReference>
<dbReference type="RefSeq" id="WP_147189730.1">
    <property type="nucleotide sequence ID" value="NZ_CP042435.1"/>
</dbReference>
<protein>
    <submittedName>
        <fullName evidence="9">RagB/SusD family nutrient uptake outer membrane protein</fullName>
    </submittedName>
</protein>
<dbReference type="KEGG" id="pgin:FRZ67_11655"/>
<dbReference type="Pfam" id="PF14322">
    <property type="entry name" value="SusD-like_3"/>
    <property type="match status" value="1"/>
</dbReference>
<dbReference type="SUPFAM" id="SSF48452">
    <property type="entry name" value="TPR-like"/>
    <property type="match status" value="1"/>
</dbReference>
<accession>A0A5B8VAE1</accession>